<feature type="domain" description="UPAR/Ly6" evidence="2">
    <location>
        <begin position="20"/>
        <end position="91"/>
    </location>
</feature>
<feature type="signal peptide" evidence="1">
    <location>
        <begin position="1"/>
        <end position="20"/>
    </location>
</feature>
<dbReference type="SUPFAM" id="SSF57302">
    <property type="entry name" value="Snake toxin-like"/>
    <property type="match status" value="1"/>
</dbReference>
<dbReference type="Ensembl" id="ENSPNAT00000026816.2">
    <property type="protein sequence ID" value="ENSPNAP00000034724.2"/>
    <property type="gene ID" value="ENSPNAG00000024172.2"/>
</dbReference>
<dbReference type="AlphaFoldDB" id="A0A3B4EHE8"/>
<name>A0A3B4EHE8_PYGNA</name>
<proteinExistence type="predicted"/>
<evidence type="ECO:0000256" key="1">
    <source>
        <dbReference type="SAM" id="SignalP"/>
    </source>
</evidence>
<dbReference type="InterPro" id="IPR016054">
    <property type="entry name" value="LY6_UPA_recep-like"/>
</dbReference>
<dbReference type="Pfam" id="PF00021">
    <property type="entry name" value="UPAR_LY6"/>
    <property type="match status" value="1"/>
</dbReference>
<sequence>IMKVLLMTLVLTLFFAGGSALQCYNCIELSGEGCYPSPQMCGYEQNACVSATYNFPPYNTFQRCINMTDCLILQTFYFVNAQCCETDLCNNVDYI</sequence>
<reference evidence="3" key="3">
    <citation type="submission" date="2025-09" db="UniProtKB">
        <authorList>
            <consortium name="Ensembl"/>
        </authorList>
    </citation>
    <scope>IDENTIFICATION</scope>
</reference>
<dbReference type="STRING" id="42514.ENSPNAP00000034724"/>
<keyword evidence="1" id="KW-0732">Signal</keyword>
<dbReference type="OMA" id="NAQCCET"/>
<organism evidence="3 4">
    <name type="scientific">Pygocentrus nattereri</name>
    <name type="common">Red-bellied piranha</name>
    <dbReference type="NCBI Taxonomy" id="42514"/>
    <lineage>
        <taxon>Eukaryota</taxon>
        <taxon>Metazoa</taxon>
        <taxon>Chordata</taxon>
        <taxon>Craniata</taxon>
        <taxon>Vertebrata</taxon>
        <taxon>Euteleostomi</taxon>
        <taxon>Actinopterygii</taxon>
        <taxon>Neopterygii</taxon>
        <taxon>Teleostei</taxon>
        <taxon>Ostariophysi</taxon>
        <taxon>Characiformes</taxon>
        <taxon>Characoidei</taxon>
        <taxon>Pygocentrus</taxon>
    </lineage>
</organism>
<protein>
    <recommendedName>
        <fullName evidence="2">UPAR/Ly6 domain-containing protein</fullName>
    </recommendedName>
</protein>
<accession>A0A3B4EHE8</accession>
<evidence type="ECO:0000259" key="2">
    <source>
        <dbReference type="Pfam" id="PF00021"/>
    </source>
</evidence>
<dbReference type="GO" id="GO:0098552">
    <property type="term" value="C:side of membrane"/>
    <property type="evidence" value="ECO:0007669"/>
    <property type="project" value="UniProtKB-KW"/>
</dbReference>
<evidence type="ECO:0000313" key="3">
    <source>
        <dbReference type="Ensembl" id="ENSPNAP00000034724.2"/>
    </source>
</evidence>
<dbReference type="InterPro" id="IPR045860">
    <property type="entry name" value="Snake_toxin-like_sf"/>
</dbReference>
<reference evidence="3 4" key="1">
    <citation type="submission" date="2020-10" db="EMBL/GenBank/DDBJ databases">
        <title>Pygocentrus nattereri (red-bellied piranha) genome, fPygNat1, primary haplotype.</title>
        <authorList>
            <person name="Myers G."/>
            <person name="Meyer A."/>
            <person name="Karagic N."/>
            <person name="Pippel M."/>
            <person name="Winkler S."/>
            <person name="Tracey A."/>
            <person name="Wood J."/>
            <person name="Formenti G."/>
            <person name="Howe K."/>
            <person name="Fedrigo O."/>
            <person name="Jarvis E.D."/>
        </authorList>
    </citation>
    <scope>NUCLEOTIDE SEQUENCE [LARGE SCALE GENOMIC DNA]</scope>
</reference>
<dbReference type="Gene3D" id="2.10.60.10">
    <property type="entry name" value="CD59"/>
    <property type="match status" value="1"/>
</dbReference>
<evidence type="ECO:0000313" key="4">
    <source>
        <dbReference type="Proteomes" id="UP001501920"/>
    </source>
</evidence>
<keyword evidence="4" id="KW-1185">Reference proteome</keyword>
<reference evidence="3" key="2">
    <citation type="submission" date="2025-08" db="UniProtKB">
        <authorList>
            <consortium name="Ensembl"/>
        </authorList>
    </citation>
    <scope>IDENTIFICATION</scope>
</reference>
<feature type="chain" id="PRO_5043635515" description="UPAR/Ly6 domain-containing protein" evidence="1">
    <location>
        <begin position="21"/>
        <end position="95"/>
    </location>
</feature>
<dbReference type="Proteomes" id="UP001501920">
    <property type="component" value="Chromosome 19"/>
</dbReference>